<dbReference type="GO" id="GO:0032259">
    <property type="term" value="P:methylation"/>
    <property type="evidence" value="ECO:0007669"/>
    <property type="project" value="UniProtKB-KW"/>
</dbReference>
<dbReference type="SUPFAM" id="SSF46767">
    <property type="entry name" value="Methylated DNA-protein cysteine methyltransferase, C-terminal domain"/>
    <property type="match status" value="1"/>
</dbReference>
<reference evidence="12 13" key="1">
    <citation type="submission" date="2016-10" db="EMBL/GenBank/DDBJ databases">
        <authorList>
            <person name="de Groot N.N."/>
        </authorList>
    </citation>
    <scope>NUCLEOTIDE SEQUENCE [LARGE SCALE GENOMIC DNA]</scope>
    <source>
        <strain evidence="12 13">Z108</strain>
    </source>
</reference>
<comment type="catalytic activity">
    <reaction evidence="8 9">
        <text>a 6-O-methyl-2'-deoxyguanosine in DNA + L-cysteinyl-[protein] = S-methyl-L-cysteinyl-[protein] + a 2'-deoxyguanosine in DNA</text>
        <dbReference type="Rhea" id="RHEA:24000"/>
        <dbReference type="Rhea" id="RHEA-COMP:10131"/>
        <dbReference type="Rhea" id="RHEA-COMP:10132"/>
        <dbReference type="Rhea" id="RHEA-COMP:11367"/>
        <dbReference type="Rhea" id="RHEA-COMP:11368"/>
        <dbReference type="ChEBI" id="CHEBI:29950"/>
        <dbReference type="ChEBI" id="CHEBI:82612"/>
        <dbReference type="ChEBI" id="CHEBI:85445"/>
        <dbReference type="ChEBI" id="CHEBI:85448"/>
        <dbReference type="EC" id="2.1.1.63"/>
    </reaction>
</comment>
<dbReference type="InterPro" id="IPR008332">
    <property type="entry name" value="MethylG_MeTrfase_N"/>
</dbReference>
<dbReference type="Proteomes" id="UP000183639">
    <property type="component" value="Unassembled WGS sequence"/>
</dbReference>
<evidence type="ECO:0000259" key="10">
    <source>
        <dbReference type="Pfam" id="PF01035"/>
    </source>
</evidence>
<sequence length="153" mass="16743">MTTYAFYQTPFGLLKTGIANETLIHISLVSQQDEKNQPTCLSDEAYAQLQAYFAGKRTDFSLPYELTGTPFQKQVWAQIARIPYGQTVTYKDIAQAIGKPRALQATGQAVGANPLAILIPCHRVIGSNGSLTGYAWGLEMKQALLKLEQGCAE</sequence>
<dbReference type="InterPro" id="IPR036631">
    <property type="entry name" value="MGMT_N_sf"/>
</dbReference>
<evidence type="ECO:0000256" key="1">
    <source>
        <dbReference type="ARBA" id="ARBA00001286"/>
    </source>
</evidence>
<evidence type="ECO:0000256" key="9">
    <source>
        <dbReference type="HAMAP-Rule" id="MF_00772"/>
    </source>
</evidence>
<organism evidence="12 13">
    <name type="scientific">Selenomonas ruminantium</name>
    <dbReference type="NCBI Taxonomy" id="971"/>
    <lineage>
        <taxon>Bacteria</taxon>
        <taxon>Bacillati</taxon>
        <taxon>Bacillota</taxon>
        <taxon>Negativicutes</taxon>
        <taxon>Selenomonadales</taxon>
        <taxon>Selenomonadaceae</taxon>
        <taxon>Selenomonas</taxon>
    </lineage>
</organism>
<dbReference type="EMBL" id="FOQK01000006">
    <property type="protein sequence ID" value="SFH86257.1"/>
    <property type="molecule type" value="Genomic_DNA"/>
</dbReference>
<feature type="domain" description="Methylated-DNA-[protein]-cysteine S-methyltransferase DNA binding" evidence="10">
    <location>
        <begin position="70"/>
        <end position="149"/>
    </location>
</feature>
<evidence type="ECO:0000256" key="7">
    <source>
        <dbReference type="ARBA" id="ARBA00023204"/>
    </source>
</evidence>
<proteinExistence type="inferred from homology"/>
<dbReference type="SUPFAM" id="SSF53155">
    <property type="entry name" value="Methylated DNA-protein cysteine methyltransferase domain"/>
    <property type="match status" value="1"/>
</dbReference>
<keyword evidence="4 9" id="KW-0489">Methyltransferase</keyword>
<dbReference type="PANTHER" id="PTHR10815">
    <property type="entry name" value="METHYLATED-DNA--PROTEIN-CYSTEINE METHYLTRANSFERASE"/>
    <property type="match status" value="1"/>
</dbReference>
<dbReference type="InterPro" id="IPR036217">
    <property type="entry name" value="MethylDNA_cys_MeTrfase_DNAb"/>
</dbReference>
<dbReference type="PROSITE" id="PS00374">
    <property type="entry name" value="MGMT"/>
    <property type="match status" value="1"/>
</dbReference>
<evidence type="ECO:0000313" key="12">
    <source>
        <dbReference type="EMBL" id="SFH86257.1"/>
    </source>
</evidence>
<dbReference type="GO" id="GO:0005737">
    <property type="term" value="C:cytoplasm"/>
    <property type="evidence" value="ECO:0007669"/>
    <property type="project" value="UniProtKB-SubCell"/>
</dbReference>
<dbReference type="AlphaFoldDB" id="A0A1I3DHP1"/>
<evidence type="ECO:0000256" key="6">
    <source>
        <dbReference type="ARBA" id="ARBA00022763"/>
    </source>
</evidence>
<feature type="active site" description="Nucleophile; methyl group acceptor" evidence="9">
    <location>
        <position position="121"/>
    </location>
</feature>
<accession>A0A1I3DHP1</accession>
<dbReference type="GO" id="GO:0003908">
    <property type="term" value="F:methylated-DNA-[protein]-cysteine S-methyltransferase activity"/>
    <property type="evidence" value="ECO:0007669"/>
    <property type="project" value="UniProtKB-UniRule"/>
</dbReference>
<dbReference type="HAMAP" id="MF_00772">
    <property type="entry name" value="OGT"/>
    <property type="match status" value="1"/>
</dbReference>
<evidence type="ECO:0000259" key="11">
    <source>
        <dbReference type="Pfam" id="PF02870"/>
    </source>
</evidence>
<evidence type="ECO:0000256" key="3">
    <source>
        <dbReference type="ARBA" id="ARBA00022490"/>
    </source>
</evidence>
<protein>
    <recommendedName>
        <fullName evidence="9">Methylated-DNA--protein-cysteine methyltransferase</fullName>
        <ecNumber evidence="9">2.1.1.63</ecNumber>
    </recommendedName>
    <alternativeName>
        <fullName evidence="9">6-O-methylguanine-DNA methyltransferase</fullName>
        <shortName evidence="9">MGMT</shortName>
    </alternativeName>
    <alternativeName>
        <fullName evidence="9">O-6-methylguanine-DNA-alkyltransferase</fullName>
    </alternativeName>
</protein>
<dbReference type="Pfam" id="PF01035">
    <property type="entry name" value="DNA_binding_1"/>
    <property type="match status" value="1"/>
</dbReference>
<dbReference type="OrthoDB" id="9802228at2"/>
<evidence type="ECO:0000256" key="8">
    <source>
        <dbReference type="ARBA" id="ARBA00049348"/>
    </source>
</evidence>
<dbReference type="InterPro" id="IPR023546">
    <property type="entry name" value="MGMT"/>
</dbReference>
<comment type="similarity">
    <text evidence="2 9">Belongs to the MGMT family.</text>
</comment>
<dbReference type="Gene3D" id="1.10.10.10">
    <property type="entry name" value="Winged helix-like DNA-binding domain superfamily/Winged helix DNA-binding domain"/>
    <property type="match status" value="1"/>
</dbReference>
<gene>
    <name evidence="12" type="ORF">SAMN04487861_106107</name>
</gene>
<dbReference type="RefSeq" id="WP_075442668.1">
    <property type="nucleotide sequence ID" value="NZ_FOQK01000006.1"/>
</dbReference>
<dbReference type="InterPro" id="IPR014048">
    <property type="entry name" value="MethylDNA_cys_MeTrfase_DNA-bd"/>
</dbReference>
<dbReference type="Pfam" id="PF02870">
    <property type="entry name" value="Methyltransf_1N"/>
    <property type="match status" value="1"/>
</dbReference>
<dbReference type="InterPro" id="IPR036388">
    <property type="entry name" value="WH-like_DNA-bd_sf"/>
</dbReference>
<feature type="domain" description="Methylguanine DNA methyltransferase ribonuclease-like" evidence="11">
    <location>
        <begin position="4"/>
        <end position="65"/>
    </location>
</feature>
<comment type="subcellular location">
    <subcellularLocation>
        <location evidence="9">Cytoplasm</location>
    </subcellularLocation>
</comment>
<dbReference type="CDD" id="cd06445">
    <property type="entry name" value="ATase"/>
    <property type="match status" value="1"/>
</dbReference>
<comment type="catalytic activity">
    <reaction evidence="1 9">
        <text>a 4-O-methyl-thymidine in DNA + L-cysteinyl-[protein] = a thymidine in DNA + S-methyl-L-cysteinyl-[protein]</text>
        <dbReference type="Rhea" id="RHEA:53428"/>
        <dbReference type="Rhea" id="RHEA-COMP:10131"/>
        <dbReference type="Rhea" id="RHEA-COMP:10132"/>
        <dbReference type="Rhea" id="RHEA-COMP:13555"/>
        <dbReference type="Rhea" id="RHEA-COMP:13556"/>
        <dbReference type="ChEBI" id="CHEBI:29950"/>
        <dbReference type="ChEBI" id="CHEBI:82612"/>
        <dbReference type="ChEBI" id="CHEBI:137386"/>
        <dbReference type="ChEBI" id="CHEBI:137387"/>
        <dbReference type="EC" id="2.1.1.63"/>
    </reaction>
</comment>
<comment type="function">
    <text evidence="9">Involved in the cellular defense against the biological effects of O6-methylguanine (O6-MeG) and O4-methylthymine (O4-MeT) in DNA. Repairs the methylated nucleobase in DNA by stoichiometrically transferring the methyl group to a cysteine residue in the enzyme. This is a suicide reaction: the enzyme is irreversibly inactivated.</text>
</comment>
<keyword evidence="7 9" id="KW-0234">DNA repair</keyword>
<dbReference type="InterPro" id="IPR001497">
    <property type="entry name" value="MethylDNA_cys_MeTrfase_AS"/>
</dbReference>
<dbReference type="NCBIfam" id="TIGR00589">
    <property type="entry name" value="ogt"/>
    <property type="match status" value="1"/>
</dbReference>
<dbReference type="Gene3D" id="3.30.160.70">
    <property type="entry name" value="Methylated DNA-protein cysteine methyltransferase domain"/>
    <property type="match status" value="1"/>
</dbReference>
<dbReference type="GO" id="GO:0006307">
    <property type="term" value="P:DNA alkylation repair"/>
    <property type="evidence" value="ECO:0007669"/>
    <property type="project" value="UniProtKB-UniRule"/>
</dbReference>
<dbReference type="EC" id="2.1.1.63" evidence="9"/>
<evidence type="ECO:0000256" key="4">
    <source>
        <dbReference type="ARBA" id="ARBA00022603"/>
    </source>
</evidence>
<comment type="miscellaneous">
    <text evidence="9">This enzyme catalyzes only one turnover and therefore is not strictly catalytic. According to one definition, an enzyme is a biocatalyst that acts repeatedly and over many reaction cycles.</text>
</comment>
<evidence type="ECO:0000313" key="13">
    <source>
        <dbReference type="Proteomes" id="UP000183639"/>
    </source>
</evidence>
<name>A0A1I3DHP1_SELRU</name>
<dbReference type="FunFam" id="1.10.10.10:FF:000214">
    <property type="entry name" value="Methylated-DNA--protein-cysteine methyltransferase"/>
    <property type="match status" value="1"/>
</dbReference>
<keyword evidence="3 9" id="KW-0963">Cytoplasm</keyword>
<dbReference type="PANTHER" id="PTHR10815:SF13">
    <property type="entry name" value="METHYLATED-DNA--PROTEIN-CYSTEINE METHYLTRANSFERASE"/>
    <property type="match status" value="1"/>
</dbReference>
<evidence type="ECO:0000256" key="2">
    <source>
        <dbReference type="ARBA" id="ARBA00008711"/>
    </source>
</evidence>
<evidence type="ECO:0000256" key="5">
    <source>
        <dbReference type="ARBA" id="ARBA00022679"/>
    </source>
</evidence>
<keyword evidence="6 9" id="KW-0227">DNA damage</keyword>
<keyword evidence="5 9" id="KW-0808">Transferase</keyword>